<dbReference type="PANTHER" id="PTHR35585:SF1">
    <property type="entry name" value="HHE DOMAIN PROTEIN (AFU_ORTHOLOGUE AFUA_4G00730)"/>
    <property type="match status" value="1"/>
</dbReference>
<keyword evidence="3" id="KW-1185">Reference proteome</keyword>
<evidence type="ECO:0000313" key="2">
    <source>
        <dbReference type="EMBL" id="GAU99463.1"/>
    </source>
</evidence>
<dbReference type="EMBL" id="BDGG01000005">
    <property type="protein sequence ID" value="GAU99463.1"/>
    <property type="molecule type" value="Genomic_DNA"/>
</dbReference>
<evidence type="ECO:0000259" key="1">
    <source>
        <dbReference type="Pfam" id="PF01814"/>
    </source>
</evidence>
<accession>A0A1D1VKL8</accession>
<sequence length="240" mass="28288">MLARTFVRLVSPSLQVSYFHRIAMLTTDTSATQSDKKPSQTMTKQNLLELILDDHKEIRAFCKQVQSTEPKESIKWLHQLTWEVARHSVAEELILYPLMEKELGDEGRRMADSSRYDHQRTKEDLQFLENATTLEDPEYMSRYVRMADELLEHLDKEERDDIAHVRKFVSEELLMEAAKDFKRTKHFVPTRPHPEMSQKPLFETPYSLIVTPIDKLRDMFRSFPDHDKVEEVEARATGHK</sequence>
<feature type="domain" description="Hemerythrin-like" evidence="1">
    <location>
        <begin position="47"/>
        <end position="160"/>
    </location>
</feature>
<name>A0A1D1VKL8_RAMVA</name>
<protein>
    <recommendedName>
        <fullName evidence="1">Hemerythrin-like domain-containing protein</fullName>
    </recommendedName>
</protein>
<dbReference type="OrthoDB" id="9983919at2759"/>
<reference evidence="2 3" key="1">
    <citation type="journal article" date="2016" name="Nat. Commun.">
        <title>Extremotolerant tardigrade genome and improved radiotolerance of human cultured cells by tardigrade-unique protein.</title>
        <authorList>
            <person name="Hashimoto T."/>
            <person name="Horikawa D.D."/>
            <person name="Saito Y."/>
            <person name="Kuwahara H."/>
            <person name="Kozuka-Hata H."/>
            <person name="Shin-I T."/>
            <person name="Minakuchi Y."/>
            <person name="Ohishi K."/>
            <person name="Motoyama A."/>
            <person name="Aizu T."/>
            <person name="Enomoto A."/>
            <person name="Kondo K."/>
            <person name="Tanaka S."/>
            <person name="Hara Y."/>
            <person name="Koshikawa S."/>
            <person name="Sagara H."/>
            <person name="Miura T."/>
            <person name="Yokobori S."/>
            <person name="Miyagawa K."/>
            <person name="Suzuki Y."/>
            <person name="Kubo T."/>
            <person name="Oyama M."/>
            <person name="Kohara Y."/>
            <person name="Fujiyama A."/>
            <person name="Arakawa K."/>
            <person name="Katayama T."/>
            <person name="Toyoda A."/>
            <person name="Kunieda T."/>
        </authorList>
    </citation>
    <scope>NUCLEOTIDE SEQUENCE [LARGE SCALE GENOMIC DNA]</scope>
    <source>
        <strain evidence="2 3">YOKOZUNA-1</strain>
    </source>
</reference>
<dbReference type="AlphaFoldDB" id="A0A1D1VKL8"/>
<organism evidence="2 3">
    <name type="scientific">Ramazzottius varieornatus</name>
    <name type="common">Water bear</name>
    <name type="synonym">Tardigrade</name>
    <dbReference type="NCBI Taxonomy" id="947166"/>
    <lineage>
        <taxon>Eukaryota</taxon>
        <taxon>Metazoa</taxon>
        <taxon>Ecdysozoa</taxon>
        <taxon>Tardigrada</taxon>
        <taxon>Eutardigrada</taxon>
        <taxon>Parachela</taxon>
        <taxon>Hypsibioidea</taxon>
        <taxon>Ramazzottiidae</taxon>
        <taxon>Ramazzottius</taxon>
    </lineage>
</organism>
<dbReference type="PANTHER" id="PTHR35585">
    <property type="entry name" value="HHE DOMAIN PROTEIN (AFU_ORTHOLOGUE AFUA_4G00730)"/>
    <property type="match status" value="1"/>
</dbReference>
<dbReference type="Proteomes" id="UP000186922">
    <property type="component" value="Unassembled WGS sequence"/>
</dbReference>
<dbReference type="Gene3D" id="1.20.120.520">
    <property type="entry name" value="nmb1532 protein domain like"/>
    <property type="match status" value="1"/>
</dbReference>
<proteinExistence type="predicted"/>
<dbReference type="Pfam" id="PF01814">
    <property type="entry name" value="Hemerythrin"/>
    <property type="match status" value="1"/>
</dbReference>
<gene>
    <name evidence="2" type="primary">RvY_10463-1</name>
    <name evidence="2" type="synonym">RvY_10463.1</name>
    <name evidence="2" type="ORF">RvY_10463</name>
</gene>
<comment type="caution">
    <text evidence="2">The sequence shown here is derived from an EMBL/GenBank/DDBJ whole genome shotgun (WGS) entry which is preliminary data.</text>
</comment>
<dbReference type="InterPro" id="IPR012312">
    <property type="entry name" value="Hemerythrin-like"/>
</dbReference>
<evidence type="ECO:0000313" key="3">
    <source>
        <dbReference type="Proteomes" id="UP000186922"/>
    </source>
</evidence>
<dbReference type="STRING" id="947166.A0A1D1VKL8"/>